<dbReference type="AlphaFoldDB" id="A0A0F9IRL8"/>
<gene>
    <name evidence="1" type="ORF">LCGC14_1911290</name>
</gene>
<name>A0A0F9IRL8_9ZZZZ</name>
<accession>A0A0F9IRL8</accession>
<proteinExistence type="predicted"/>
<organism evidence="1">
    <name type="scientific">marine sediment metagenome</name>
    <dbReference type="NCBI Taxonomy" id="412755"/>
    <lineage>
        <taxon>unclassified sequences</taxon>
        <taxon>metagenomes</taxon>
        <taxon>ecological metagenomes</taxon>
    </lineage>
</organism>
<evidence type="ECO:0000313" key="1">
    <source>
        <dbReference type="EMBL" id="KKL89777.1"/>
    </source>
</evidence>
<protein>
    <submittedName>
        <fullName evidence="1">Uncharacterized protein</fullName>
    </submittedName>
</protein>
<reference evidence="1" key="1">
    <citation type="journal article" date="2015" name="Nature">
        <title>Complex archaea that bridge the gap between prokaryotes and eukaryotes.</title>
        <authorList>
            <person name="Spang A."/>
            <person name="Saw J.H."/>
            <person name="Jorgensen S.L."/>
            <person name="Zaremba-Niedzwiedzka K."/>
            <person name="Martijn J."/>
            <person name="Lind A.E."/>
            <person name="van Eijk R."/>
            <person name="Schleper C."/>
            <person name="Guy L."/>
            <person name="Ettema T.J."/>
        </authorList>
    </citation>
    <scope>NUCLEOTIDE SEQUENCE</scope>
</reference>
<sequence>MDFPALGFDPTDYAGIRAYTWGDWDDAFGTMWHMFPSRKLWAPDSEAP</sequence>
<dbReference type="EMBL" id="LAZR01020191">
    <property type="protein sequence ID" value="KKL89777.1"/>
    <property type="molecule type" value="Genomic_DNA"/>
</dbReference>
<comment type="caution">
    <text evidence="1">The sequence shown here is derived from an EMBL/GenBank/DDBJ whole genome shotgun (WGS) entry which is preliminary data.</text>
</comment>